<dbReference type="NCBIfam" id="TIGR01297">
    <property type="entry name" value="CDF"/>
    <property type="match status" value="1"/>
</dbReference>
<evidence type="ECO:0000313" key="10">
    <source>
        <dbReference type="EMBL" id="KPV53273.1"/>
    </source>
</evidence>
<dbReference type="PANTHER" id="PTHR43840:SF15">
    <property type="entry name" value="MITOCHONDRIAL METAL TRANSPORTER 1-RELATED"/>
    <property type="match status" value="1"/>
</dbReference>
<name>A0A0P9D637_9CHLR</name>
<sequence>MVKTTTKRGAALASVGSGALLTVLKLTVGFSTGSLAILAEAAHSALDLLAAGITFLVVHIADIPPDDNHPYGHARAEHLGALAEAVLLVVTALLVLRESFLRVFVHTEMPETSVWAFAVMLISLVVDWRRSRALRQAAAEFKSQALAADAAHFTNDMISTAVVLASLTLIAIAQRMTLVPEWLLLRIDSVAAAIVALIALWVSWGMSVHAVRALMDDVPADLSRRLVRQVTALPHVIPESVQMRTRFVGHQPYVEVSLGTPRGGSLEQAHQLTEAVERVVQEELEGANVLVHVVPARTATEPYATAVYASANRLGLHVHNLDIYQLADAVRVDMDLELPTDLTLGEAHTSSERLERAICEELGGATVVAVHLEPRRDHVQPAVRYAPLNSTIRDVVAQLPGAATVAQVETLLTDAGTIVTLRCAFAPSTPLSEVHTAMAAMERELRRAVPDIVRVQIDPEPASGP</sequence>
<dbReference type="EMBL" id="LJCR01000296">
    <property type="protein sequence ID" value="KPV53273.1"/>
    <property type="molecule type" value="Genomic_DNA"/>
</dbReference>
<dbReference type="InterPro" id="IPR027470">
    <property type="entry name" value="Cation_efflux_CTD"/>
</dbReference>
<evidence type="ECO:0000256" key="4">
    <source>
        <dbReference type="ARBA" id="ARBA00022692"/>
    </source>
</evidence>
<dbReference type="SUPFAM" id="SSF160240">
    <property type="entry name" value="Cation efflux protein cytoplasmic domain-like"/>
    <property type="match status" value="3"/>
</dbReference>
<gene>
    <name evidence="10" type="ORF">SE17_10585</name>
</gene>
<evidence type="ECO:0000256" key="1">
    <source>
        <dbReference type="ARBA" id="ARBA00004141"/>
    </source>
</evidence>
<dbReference type="SUPFAM" id="SSF161111">
    <property type="entry name" value="Cation efflux protein transmembrane domain-like"/>
    <property type="match status" value="1"/>
</dbReference>
<dbReference type="Gene3D" id="3.30.70.1350">
    <property type="entry name" value="Cation efflux protein, cytoplasmic domain"/>
    <property type="match status" value="3"/>
</dbReference>
<comment type="caution">
    <text evidence="10">The sequence shown here is derived from an EMBL/GenBank/DDBJ whole genome shotgun (WGS) entry which is preliminary data.</text>
</comment>
<dbReference type="Pfam" id="PF16916">
    <property type="entry name" value="ZT_dimer"/>
    <property type="match status" value="2"/>
</dbReference>
<dbReference type="GO" id="GO:0015341">
    <property type="term" value="F:zinc efflux antiporter activity"/>
    <property type="evidence" value="ECO:0007669"/>
    <property type="project" value="TreeGrafter"/>
</dbReference>
<dbReference type="Proteomes" id="UP000050509">
    <property type="component" value="Unassembled WGS sequence"/>
</dbReference>
<dbReference type="GO" id="GO:0006882">
    <property type="term" value="P:intracellular zinc ion homeostasis"/>
    <property type="evidence" value="ECO:0007669"/>
    <property type="project" value="TreeGrafter"/>
</dbReference>
<evidence type="ECO:0008006" key="12">
    <source>
        <dbReference type="Google" id="ProtNLM"/>
    </source>
</evidence>
<feature type="transmembrane region" description="Helical" evidence="7">
    <location>
        <begin position="35"/>
        <end position="58"/>
    </location>
</feature>
<dbReference type="PATRIC" id="fig|186479.3.peg.6132"/>
<dbReference type="InterPro" id="IPR050291">
    <property type="entry name" value="CDF_Transporter"/>
</dbReference>
<comment type="subcellular location">
    <subcellularLocation>
        <location evidence="1">Membrane</location>
        <topology evidence="1">Multi-pass membrane protein</topology>
    </subcellularLocation>
</comment>
<keyword evidence="4 7" id="KW-0812">Transmembrane</keyword>
<evidence type="ECO:0000256" key="5">
    <source>
        <dbReference type="ARBA" id="ARBA00022989"/>
    </source>
</evidence>
<dbReference type="InterPro" id="IPR002524">
    <property type="entry name" value="Cation_efflux"/>
</dbReference>
<evidence type="ECO:0000256" key="2">
    <source>
        <dbReference type="ARBA" id="ARBA00008114"/>
    </source>
</evidence>
<accession>A0A0P9D637</accession>
<dbReference type="Gene3D" id="1.20.1510.10">
    <property type="entry name" value="Cation efflux protein transmembrane domain"/>
    <property type="match status" value="1"/>
</dbReference>
<dbReference type="Pfam" id="PF01545">
    <property type="entry name" value="Cation_efflux"/>
    <property type="match status" value="1"/>
</dbReference>
<feature type="domain" description="Cation efflux protein cytoplasmic" evidence="9">
    <location>
        <begin position="242"/>
        <end position="295"/>
    </location>
</feature>
<dbReference type="AlphaFoldDB" id="A0A0P9D637"/>
<protein>
    <recommendedName>
        <fullName evidence="12">Cation transporter</fullName>
    </recommendedName>
</protein>
<keyword evidence="5 7" id="KW-1133">Transmembrane helix</keyword>
<evidence type="ECO:0000256" key="6">
    <source>
        <dbReference type="ARBA" id="ARBA00023136"/>
    </source>
</evidence>
<dbReference type="PANTHER" id="PTHR43840">
    <property type="entry name" value="MITOCHONDRIAL METAL TRANSPORTER 1-RELATED"/>
    <property type="match status" value="1"/>
</dbReference>
<organism evidence="10 11">
    <name type="scientific">Kouleothrix aurantiaca</name>
    <dbReference type="NCBI Taxonomy" id="186479"/>
    <lineage>
        <taxon>Bacteria</taxon>
        <taxon>Bacillati</taxon>
        <taxon>Chloroflexota</taxon>
        <taxon>Chloroflexia</taxon>
        <taxon>Chloroflexales</taxon>
        <taxon>Roseiflexineae</taxon>
        <taxon>Roseiflexaceae</taxon>
        <taxon>Kouleothrix</taxon>
    </lineage>
</organism>
<evidence type="ECO:0000313" key="11">
    <source>
        <dbReference type="Proteomes" id="UP000050509"/>
    </source>
</evidence>
<comment type="similarity">
    <text evidence="2">Belongs to the cation diffusion facilitator (CDF) transporter (TC 2.A.4) family.</text>
</comment>
<dbReference type="InterPro" id="IPR027469">
    <property type="entry name" value="Cation_efflux_TMD_sf"/>
</dbReference>
<evidence type="ECO:0000256" key="7">
    <source>
        <dbReference type="SAM" id="Phobius"/>
    </source>
</evidence>
<keyword evidence="11" id="KW-1185">Reference proteome</keyword>
<dbReference type="InterPro" id="IPR036837">
    <property type="entry name" value="Cation_efflux_CTD_sf"/>
</dbReference>
<feature type="domain" description="Cation efflux protein cytoplasmic" evidence="9">
    <location>
        <begin position="317"/>
        <end position="374"/>
    </location>
</feature>
<feature type="transmembrane region" description="Helical" evidence="7">
    <location>
        <begin position="184"/>
        <end position="204"/>
    </location>
</feature>
<feature type="transmembrane region" description="Helical" evidence="7">
    <location>
        <begin position="112"/>
        <end position="129"/>
    </location>
</feature>
<feature type="domain" description="Cation efflux protein transmembrane" evidence="8">
    <location>
        <begin position="14"/>
        <end position="215"/>
    </location>
</feature>
<keyword evidence="3" id="KW-0813">Transport</keyword>
<dbReference type="GO" id="GO:0015093">
    <property type="term" value="F:ferrous iron transmembrane transporter activity"/>
    <property type="evidence" value="ECO:0007669"/>
    <property type="project" value="TreeGrafter"/>
</dbReference>
<keyword evidence="6 7" id="KW-0472">Membrane</keyword>
<evidence type="ECO:0000256" key="3">
    <source>
        <dbReference type="ARBA" id="ARBA00022448"/>
    </source>
</evidence>
<evidence type="ECO:0000259" key="8">
    <source>
        <dbReference type="Pfam" id="PF01545"/>
    </source>
</evidence>
<feature type="transmembrane region" description="Helical" evidence="7">
    <location>
        <begin position="79"/>
        <end position="100"/>
    </location>
</feature>
<dbReference type="InterPro" id="IPR058533">
    <property type="entry name" value="Cation_efflux_TM"/>
</dbReference>
<evidence type="ECO:0000259" key="9">
    <source>
        <dbReference type="Pfam" id="PF16916"/>
    </source>
</evidence>
<proteinExistence type="inferred from homology"/>
<dbReference type="GO" id="GO:0015086">
    <property type="term" value="F:cadmium ion transmembrane transporter activity"/>
    <property type="evidence" value="ECO:0007669"/>
    <property type="project" value="TreeGrafter"/>
</dbReference>
<dbReference type="GO" id="GO:0005886">
    <property type="term" value="C:plasma membrane"/>
    <property type="evidence" value="ECO:0007669"/>
    <property type="project" value="TreeGrafter"/>
</dbReference>
<reference evidence="10 11" key="1">
    <citation type="submission" date="2015-09" db="EMBL/GenBank/DDBJ databases">
        <title>Draft genome sequence of Kouleothrix aurantiaca JCM 19913.</title>
        <authorList>
            <person name="Hemp J."/>
        </authorList>
    </citation>
    <scope>NUCLEOTIDE SEQUENCE [LARGE SCALE GENOMIC DNA]</scope>
    <source>
        <strain evidence="10 11">COM-B</strain>
    </source>
</reference>